<dbReference type="EMBL" id="ATNM01000087">
    <property type="protein sequence ID" value="EPR68975.1"/>
    <property type="molecule type" value="Genomic_DNA"/>
</dbReference>
<sequence>MVEFLPYKTNKTLHFEKLNFFLFIPGYCYVPIAEKLH</sequence>
<dbReference type="AlphaFoldDB" id="S7VFG0"/>
<gene>
    <name evidence="1" type="ORF">ADICYQ_1975</name>
</gene>
<accession>S7VFG0</accession>
<protein>
    <submittedName>
        <fullName evidence="1">Uncharacterized protein</fullName>
    </submittedName>
</protein>
<comment type="caution">
    <text evidence="1">The sequence shown here is derived from an EMBL/GenBank/DDBJ whole genome shotgun (WGS) entry which is preliminary data.</text>
</comment>
<organism evidence="1 2">
    <name type="scientific">Cyclobacterium qasimii M12-11B</name>
    <dbReference type="NCBI Taxonomy" id="641524"/>
    <lineage>
        <taxon>Bacteria</taxon>
        <taxon>Pseudomonadati</taxon>
        <taxon>Bacteroidota</taxon>
        <taxon>Cytophagia</taxon>
        <taxon>Cytophagales</taxon>
        <taxon>Cyclobacteriaceae</taxon>
        <taxon>Cyclobacterium</taxon>
    </lineage>
</organism>
<reference evidence="1 2" key="1">
    <citation type="journal article" date="2013" name="Genome Announc.">
        <title>Draft Genome Sequence of Cyclobacterium qasimii Strain M12-11BT, Isolated from Arctic Marine Sediment.</title>
        <authorList>
            <person name="Shivaji S."/>
            <person name="Ara S."/>
            <person name="Singh A."/>
            <person name="Kumar Pinnaka A."/>
        </authorList>
    </citation>
    <scope>NUCLEOTIDE SEQUENCE [LARGE SCALE GENOMIC DNA]</scope>
    <source>
        <strain evidence="1 2">M12-11B</strain>
    </source>
</reference>
<evidence type="ECO:0000313" key="2">
    <source>
        <dbReference type="Proteomes" id="UP000014974"/>
    </source>
</evidence>
<evidence type="ECO:0000313" key="1">
    <source>
        <dbReference type="EMBL" id="EPR68975.1"/>
    </source>
</evidence>
<name>S7VFG0_9BACT</name>
<dbReference type="Proteomes" id="UP000014974">
    <property type="component" value="Unassembled WGS sequence"/>
</dbReference>
<proteinExistence type="predicted"/>